<evidence type="ECO:0000313" key="1">
    <source>
        <dbReference type="EMBL" id="ELQ36648.1"/>
    </source>
</evidence>
<sequence length="130" mass="14195">MAKASMRCRRVETQIRDRDKDVILLPSHSYCAISLHRSLRPRSKTWLDGPHCGGGGETPGCNTDKVASQYSALYRRRGRKWGGLGAAQIGTRRSFNAGIYLPAATTSSKPPVTVRLTCKLPAASRRSGPL</sequence>
<proteinExistence type="predicted"/>
<accession>A0AA97NUW9</accession>
<protein>
    <submittedName>
        <fullName evidence="1">Uncharacterized protein</fullName>
    </submittedName>
</protein>
<gene>
    <name evidence="1" type="ORF">OOU_Y34scaffold00649g31</name>
</gene>
<dbReference type="AlphaFoldDB" id="A0AA97NUW9"/>
<dbReference type="Proteomes" id="UP000011086">
    <property type="component" value="Unassembled WGS sequence"/>
</dbReference>
<organism evidence="1">
    <name type="scientific">Pyricularia oryzae (strain Y34)</name>
    <name type="common">Rice blast fungus</name>
    <name type="synonym">Magnaporthe oryzae</name>
    <dbReference type="NCBI Taxonomy" id="1143189"/>
    <lineage>
        <taxon>Eukaryota</taxon>
        <taxon>Fungi</taxon>
        <taxon>Dikarya</taxon>
        <taxon>Ascomycota</taxon>
        <taxon>Pezizomycotina</taxon>
        <taxon>Sordariomycetes</taxon>
        <taxon>Sordariomycetidae</taxon>
        <taxon>Magnaporthales</taxon>
        <taxon>Pyriculariaceae</taxon>
        <taxon>Pyricularia</taxon>
    </lineage>
</organism>
<name>A0AA97NUW9_PYRO3</name>
<reference evidence="1" key="1">
    <citation type="journal article" date="2012" name="PLoS Genet.">
        <title>Comparative analysis of the genomes of two field isolates of the rice blast fungus Magnaporthe oryzae.</title>
        <authorList>
            <person name="Xue M."/>
            <person name="Yang J."/>
            <person name="Li Z."/>
            <person name="Hu S."/>
            <person name="Yao N."/>
            <person name="Dean R.A."/>
            <person name="Zhao W."/>
            <person name="Shen M."/>
            <person name="Zhang H."/>
            <person name="Li C."/>
            <person name="Liu L."/>
            <person name="Cao L."/>
            <person name="Xu X."/>
            <person name="Xing Y."/>
            <person name="Hsiang T."/>
            <person name="Zhang Z."/>
            <person name="Xu J.R."/>
            <person name="Peng Y.L."/>
        </authorList>
    </citation>
    <scope>NUCLEOTIDE SEQUENCE</scope>
    <source>
        <strain evidence="1">Y34</strain>
    </source>
</reference>
<dbReference type="EMBL" id="JH793404">
    <property type="protein sequence ID" value="ELQ36648.1"/>
    <property type="molecule type" value="Genomic_DNA"/>
</dbReference>